<dbReference type="PRINTS" id="PR01438">
    <property type="entry name" value="UNVRSLSTRESS"/>
</dbReference>
<comment type="caution">
    <text evidence="3">The sequence shown here is derived from an EMBL/GenBank/DDBJ whole genome shotgun (WGS) entry which is preliminary data.</text>
</comment>
<dbReference type="STRING" id="909626.AQJ91_40505"/>
<dbReference type="AlphaFoldDB" id="A0A101URS1"/>
<feature type="domain" description="UspA" evidence="2">
    <location>
        <begin position="166"/>
        <end position="307"/>
    </location>
</feature>
<reference evidence="3 4" key="1">
    <citation type="submission" date="2015-10" db="EMBL/GenBank/DDBJ databases">
        <title>Draft genome sequence of Streptomyces sp. RV15, isolated from a marine sponge.</title>
        <authorList>
            <person name="Ruckert C."/>
            <person name="Abdelmohsen U.R."/>
            <person name="Winkler A."/>
            <person name="Hentschel U."/>
            <person name="Kalinowski J."/>
            <person name="Kampfer P."/>
            <person name="Glaeser S."/>
        </authorList>
    </citation>
    <scope>NUCLEOTIDE SEQUENCE [LARGE SCALE GENOMIC DNA]</scope>
    <source>
        <strain evidence="3 4">RV15</strain>
    </source>
</reference>
<dbReference type="RefSeq" id="WP_067032612.1">
    <property type="nucleotide sequence ID" value="NZ_KQ949114.1"/>
</dbReference>
<keyword evidence="4" id="KW-1185">Reference proteome</keyword>
<dbReference type="PANTHER" id="PTHR31964">
    <property type="entry name" value="ADENINE NUCLEOTIDE ALPHA HYDROLASES-LIKE SUPERFAMILY PROTEIN"/>
    <property type="match status" value="1"/>
</dbReference>
<dbReference type="Proteomes" id="UP000053260">
    <property type="component" value="Unassembled WGS sequence"/>
</dbReference>
<feature type="domain" description="UspA" evidence="2">
    <location>
        <begin position="6"/>
        <end position="137"/>
    </location>
</feature>
<dbReference type="InterPro" id="IPR006015">
    <property type="entry name" value="Universal_stress_UspA"/>
</dbReference>
<dbReference type="OrthoDB" id="3871731at2"/>
<evidence type="ECO:0000313" key="4">
    <source>
        <dbReference type="Proteomes" id="UP000053260"/>
    </source>
</evidence>
<name>A0A101URS1_9ACTN</name>
<evidence type="ECO:0000259" key="2">
    <source>
        <dbReference type="Pfam" id="PF00582"/>
    </source>
</evidence>
<gene>
    <name evidence="3" type="ORF">AQJ91_40505</name>
</gene>
<accession>A0A101URS1</accession>
<dbReference type="Gene3D" id="3.40.50.620">
    <property type="entry name" value="HUPs"/>
    <property type="match status" value="2"/>
</dbReference>
<dbReference type="InterPro" id="IPR014729">
    <property type="entry name" value="Rossmann-like_a/b/a_fold"/>
</dbReference>
<comment type="similarity">
    <text evidence="1">Belongs to the universal stress protein A family.</text>
</comment>
<dbReference type="InterPro" id="IPR006016">
    <property type="entry name" value="UspA"/>
</dbReference>
<evidence type="ECO:0000256" key="1">
    <source>
        <dbReference type="ARBA" id="ARBA00008791"/>
    </source>
</evidence>
<sequence length="313" mass="32765">MSTLPVIAAVDGSDDSLRALDWALDAARLRGAPLRVVHVRQYAAWTPPDLLAAGALPEPDDDPVLEQVRAYLEGQVHRPVTEYLGMEGAPGVVLPELGSTAQLLVLGSRGRGGFASLLLGSNGMAAARDAECPVVVVSRPGRDGGTSHAFRAVGDHEGPAVEPGPRVVVGLQVDSPDEAALAFAFTEAALRGARLQVVAAYPWPVQVWTAAPGELVPPAVDQDAVENETRTLAEGFLTPHRERHPEVRADPYPAPGDAAGHLVAASKDADLVVVGRHRRRLLAPARMMGSVTQAVLLHAASPVAVVPPAPPEE</sequence>
<proteinExistence type="inferred from homology"/>
<dbReference type="EMBL" id="LMXB01000109">
    <property type="protein sequence ID" value="KUO15596.1"/>
    <property type="molecule type" value="Genomic_DNA"/>
</dbReference>
<protein>
    <recommendedName>
        <fullName evidence="2">UspA domain-containing protein</fullName>
    </recommendedName>
</protein>
<dbReference type="CDD" id="cd00293">
    <property type="entry name" value="USP-like"/>
    <property type="match status" value="1"/>
</dbReference>
<evidence type="ECO:0000313" key="3">
    <source>
        <dbReference type="EMBL" id="KUO15596.1"/>
    </source>
</evidence>
<dbReference type="SUPFAM" id="SSF52402">
    <property type="entry name" value="Adenine nucleotide alpha hydrolases-like"/>
    <property type="match status" value="2"/>
</dbReference>
<dbReference type="PANTHER" id="PTHR31964:SF113">
    <property type="entry name" value="USPA DOMAIN-CONTAINING PROTEIN"/>
    <property type="match status" value="1"/>
</dbReference>
<organism evidence="3 4">
    <name type="scientific">Streptomyces dysideae</name>
    <dbReference type="NCBI Taxonomy" id="909626"/>
    <lineage>
        <taxon>Bacteria</taxon>
        <taxon>Bacillati</taxon>
        <taxon>Actinomycetota</taxon>
        <taxon>Actinomycetes</taxon>
        <taxon>Kitasatosporales</taxon>
        <taxon>Streptomycetaceae</taxon>
        <taxon>Streptomyces</taxon>
    </lineage>
</organism>
<dbReference type="Pfam" id="PF00582">
    <property type="entry name" value="Usp"/>
    <property type="match status" value="2"/>
</dbReference>